<proteinExistence type="predicted"/>
<reference evidence="1 2" key="1">
    <citation type="journal article" date="2019" name="Nat. Ecol. Evol.">
        <title>Megaphylogeny resolves global patterns of mushroom evolution.</title>
        <authorList>
            <person name="Varga T."/>
            <person name="Krizsan K."/>
            <person name="Foldi C."/>
            <person name="Dima B."/>
            <person name="Sanchez-Garcia M."/>
            <person name="Sanchez-Ramirez S."/>
            <person name="Szollosi G.J."/>
            <person name="Szarkandi J.G."/>
            <person name="Papp V."/>
            <person name="Albert L."/>
            <person name="Andreopoulos W."/>
            <person name="Angelini C."/>
            <person name="Antonin V."/>
            <person name="Barry K.W."/>
            <person name="Bougher N.L."/>
            <person name="Buchanan P."/>
            <person name="Buyck B."/>
            <person name="Bense V."/>
            <person name="Catcheside P."/>
            <person name="Chovatia M."/>
            <person name="Cooper J."/>
            <person name="Damon W."/>
            <person name="Desjardin D."/>
            <person name="Finy P."/>
            <person name="Geml J."/>
            <person name="Haridas S."/>
            <person name="Hughes K."/>
            <person name="Justo A."/>
            <person name="Karasinski D."/>
            <person name="Kautmanova I."/>
            <person name="Kiss B."/>
            <person name="Kocsube S."/>
            <person name="Kotiranta H."/>
            <person name="LaButti K.M."/>
            <person name="Lechner B.E."/>
            <person name="Liimatainen K."/>
            <person name="Lipzen A."/>
            <person name="Lukacs Z."/>
            <person name="Mihaltcheva S."/>
            <person name="Morgado L.N."/>
            <person name="Niskanen T."/>
            <person name="Noordeloos M.E."/>
            <person name="Ohm R.A."/>
            <person name="Ortiz-Santana B."/>
            <person name="Ovrebo C."/>
            <person name="Racz N."/>
            <person name="Riley R."/>
            <person name="Savchenko A."/>
            <person name="Shiryaev A."/>
            <person name="Soop K."/>
            <person name="Spirin V."/>
            <person name="Szebenyi C."/>
            <person name="Tomsovsky M."/>
            <person name="Tulloss R.E."/>
            <person name="Uehling J."/>
            <person name="Grigoriev I.V."/>
            <person name="Vagvolgyi C."/>
            <person name="Papp T."/>
            <person name="Martin F.M."/>
            <person name="Miettinen O."/>
            <person name="Hibbett D.S."/>
            <person name="Nagy L.G."/>
        </authorList>
    </citation>
    <scope>NUCLEOTIDE SEQUENCE [LARGE SCALE GENOMIC DNA]</scope>
    <source>
        <strain evidence="1 2">NL-1719</strain>
    </source>
</reference>
<protein>
    <submittedName>
        <fullName evidence="1">Uncharacterized protein</fullName>
    </submittedName>
</protein>
<sequence>MVTTYASVSHAHSVLQLQWFGSCDGNKNVFPTSSTAALGFLRGLDKDNGRSLEVSKSAANSPGCGAVRGDRSATATGRGGEPEPAAGGPLGYASFHFPPKPAKRRIGSRERWSVAVEWRRAKKGETRTQAVTLFSSLLGIREVGIVNLNNRRVLRLLAEGVTVSEDVHEMKEGRGGRKRRKNLRLLQRVAEPGGAPPIGLTALWGGGSITQLGRGRVDRWASKIGVTLPPALLAAGRARISRGLGEGSEGGANRLIAMLQKPLISHHYLGHLLGGQEDGSCSTGKLEVGTGEGGEVGTSVDEASTLSGKCTPTGLGSPVTEGQHGADGGIGNALPANRRSQDERDERERGNGWPVGSGSWYENQQHTEPVGRSGSGSRTAPGLPNEAKTCVAQGIKTKDFDAYS</sequence>
<evidence type="ECO:0000313" key="2">
    <source>
        <dbReference type="Proteomes" id="UP000308600"/>
    </source>
</evidence>
<organism evidence="1 2">
    <name type="scientific">Pluteus cervinus</name>
    <dbReference type="NCBI Taxonomy" id="181527"/>
    <lineage>
        <taxon>Eukaryota</taxon>
        <taxon>Fungi</taxon>
        <taxon>Dikarya</taxon>
        <taxon>Basidiomycota</taxon>
        <taxon>Agaricomycotina</taxon>
        <taxon>Agaricomycetes</taxon>
        <taxon>Agaricomycetidae</taxon>
        <taxon>Agaricales</taxon>
        <taxon>Pluteineae</taxon>
        <taxon>Pluteaceae</taxon>
        <taxon>Pluteus</taxon>
    </lineage>
</organism>
<accession>A0ACD3AP28</accession>
<dbReference type="EMBL" id="ML208373">
    <property type="protein sequence ID" value="TFK67540.1"/>
    <property type="molecule type" value="Genomic_DNA"/>
</dbReference>
<keyword evidence="2" id="KW-1185">Reference proteome</keyword>
<name>A0ACD3AP28_9AGAR</name>
<evidence type="ECO:0000313" key="1">
    <source>
        <dbReference type="EMBL" id="TFK67540.1"/>
    </source>
</evidence>
<gene>
    <name evidence="1" type="ORF">BDN72DRAFT_859050</name>
</gene>
<dbReference type="Proteomes" id="UP000308600">
    <property type="component" value="Unassembled WGS sequence"/>
</dbReference>